<comment type="pathway">
    <text evidence="3">Amine and polyamine biosynthesis; betaine biosynthesis via choline pathway; betaine aldehyde from choline (monooxygenase route): step 1/1.</text>
</comment>
<accession>A0A0G2FND8</accession>
<dbReference type="Gene3D" id="3.90.380.10">
    <property type="entry name" value="Naphthalene 1,2-dioxygenase Alpha Subunit, Chain A, domain 1"/>
    <property type="match status" value="2"/>
</dbReference>
<comment type="function">
    <text evidence="2">Catalyzes the first step of the osmoprotectant glycine betaine synthesis.</text>
</comment>
<gene>
    <name evidence="14" type="ORF">UCDDA912_g04444</name>
</gene>
<dbReference type="UniPathway" id="UPA00529">
    <property type="reaction ID" value="UER00430"/>
</dbReference>
<dbReference type="GO" id="GO:0019133">
    <property type="term" value="F:choline monooxygenase activity"/>
    <property type="evidence" value="ECO:0007669"/>
    <property type="project" value="UniProtKB-EC"/>
</dbReference>
<dbReference type="InterPro" id="IPR015879">
    <property type="entry name" value="Ring_hydroxy_dOase_asu_C_dom"/>
</dbReference>
<evidence type="ECO:0000256" key="10">
    <source>
        <dbReference type="ARBA" id="ARBA00023004"/>
    </source>
</evidence>
<comment type="catalytic activity">
    <reaction evidence="12">
        <text>choline + 2 reduced [2Fe-2S]-[ferredoxin] + O2 + 2 H(+) = betaine aldehyde hydrate + 2 oxidized [2Fe-2S]-[ferredoxin] + H2O</text>
        <dbReference type="Rhea" id="RHEA:17769"/>
        <dbReference type="Rhea" id="RHEA-COMP:10000"/>
        <dbReference type="Rhea" id="RHEA-COMP:10001"/>
        <dbReference type="ChEBI" id="CHEBI:15354"/>
        <dbReference type="ChEBI" id="CHEBI:15377"/>
        <dbReference type="ChEBI" id="CHEBI:15378"/>
        <dbReference type="ChEBI" id="CHEBI:15379"/>
        <dbReference type="ChEBI" id="CHEBI:15870"/>
        <dbReference type="ChEBI" id="CHEBI:33737"/>
        <dbReference type="ChEBI" id="CHEBI:33738"/>
        <dbReference type="EC" id="1.14.15.7"/>
    </reaction>
</comment>
<dbReference type="PRINTS" id="PR00090">
    <property type="entry name" value="RNGDIOXGNASE"/>
</dbReference>
<dbReference type="STRING" id="1214573.A0A0G2FND8"/>
<dbReference type="EC" id="1.14.15.7" evidence="5"/>
<dbReference type="Pfam" id="PF00355">
    <property type="entry name" value="Rieske"/>
    <property type="match status" value="1"/>
</dbReference>
<dbReference type="Gene3D" id="2.102.10.10">
    <property type="entry name" value="Rieske [2Fe-2S] iron-sulphur domain"/>
    <property type="match status" value="1"/>
</dbReference>
<evidence type="ECO:0000256" key="12">
    <source>
        <dbReference type="ARBA" id="ARBA00049097"/>
    </source>
</evidence>
<evidence type="ECO:0000256" key="11">
    <source>
        <dbReference type="ARBA" id="ARBA00023014"/>
    </source>
</evidence>
<dbReference type="OrthoDB" id="426882at2759"/>
<keyword evidence="11" id="KW-0411">Iron-sulfur</keyword>
<dbReference type="GO" id="GO:0051537">
    <property type="term" value="F:2 iron, 2 sulfur cluster binding"/>
    <property type="evidence" value="ECO:0007669"/>
    <property type="project" value="UniProtKB-KW"/>
</dbReference>
<dbReference type="CDD" id="cd03469">
    <property type="entry name" value="Rieske_RO_Alpha_N"/>
    <property type="match status" value="1"/>
</dbReference>
<evidence type="ECO:0000256" key="8">
    <source>
        <dbReference type="ARBA" id="ARBA00022723"/>
    </source>
</evidence>
<dbReference type="AlphaFoldDB" id="A0A0G2FND8"/>
<evidence type="ECO:0000259" key="13">
    <source>
        <dbReference type="PROSITE" id="PS51296"/>
    </source>
</evidence>
<organism evidence="14 15">
    <name type="scientific">Diaporthe ampelina</name>
    <dbReference type="NCBI Taxonomy" id="1214573"/>
    <lineage>
        <taxon>Eukaryota</taxon>
        <taxon>Fungi</taxon>
        <taxon>Dikarya</taxon>
        <taxon>Ascomycota</taxon>
        <taxon>Pezizomycotina</taxon>
        <taxon>Sordariomycetes</taxon>
        <taxon>Sordariomycetidae</taxon>
        <taxon>Diaporthales</taxon>
        <taxon>Diaporthaceae</taxon>
        <taxon>Diaporthe</taxon>
    </lineage>
</organism>
<dbReference type="InterPro" id="IPR017941">
    <property type="entry name" value="Rieske_2Fe-2S"/>
</dbReference>
<comment type="cofactor">
    <cofactor evidence="1">
        <name>Fe cation</name>
        <dbReference type="ChEBI" id="CHEBI:24875"/>
    </cofactor>
</comment>
<keyword evidence="7" id="KW-0001">2Fe-2S</keyword>
<comment type="caution">
    <text evidence="14">The sequence shown here is derived from an EMBL/GenBank/DDBJ whole genome shotgun (WGS) entry which is preliminary data.</text>
</comment>
<dbReference type="Pfam" id="PF00848">
    <property type="entry name" value="Ring_hydroxyl_A"/>
    <property type="match status" value="1"/>
</dbReference>
<protein>
    <recommendedName>
        <fullName evidence="6">Choline monooxygenase, chloroplastic</fullName>
        <ecNumber evidence="5">1.14.15.7</ecNumber>
    </recommendedName>
</protein>
<sequence>MATAVLSYLGSLAGYGPKPAENKTPIRALPAGWYTSQEMYELERRAIFSRRWQLITHKIRVPNAGDWLNFEVAGFNFIIARDRKGAINAFHNICRHRAYPIVQEEKGTSMIFSCRYHGWSYGLSGNLAKAPGYQELEGFDKSKNGLFRIHTHIDNNGFIWVNFDAKDTPEVAWEDDFAGADTQEKYKDFNFDDYVFDHAWQMDGDYNWKILADNYNECYHCKTTHPDIPAVADLEAYNVETRRGYIIHNVATKPEQRDQGLVVAPTYHFPNVSSNVTPNFFFIQRFIPHSASRSTMAYQVFRSKHATDEGFELVNQMYKRIMSEDKVLCDAAQRNVNAGVFVNGEMHPRMEKGPLFFQNLCREAVTEHWDKEKAARKEIWPARQTFGNYNADAAEKDITFCSGLSCSTLDEKGPLAW</sequence>
<keyword evidence="15" id="KW-1185">Reference proteome</keyword>
<dbReference type="InterPro" id="IPR036922">
    <property type="entry name" value="Rieske_2Fe-2S_sf"/>
</dbReference>
<evidence type="ECO:0000313" key="15">
    <source>
        <dbReference type="Proteomes" id="UP000034680"/>
    </source>
</evidence>
<feature type="domain" description="Rieske" evidence="13">
    <location>
        <begin position="52"/>
        <end position="139"/>
    </location>
</feature>
<dbReference type="PROSITE" id="PS51296">
    <property type="entry name" value="RIESKE"/>
    <property type="match status" value="1"/>
</dbReference>
<dbReference type="EMBL" id="LCUC01000153">
    <property type="protein sequence ID" value="KKY35566.1"/>
    <property type="molecule type" value="Genomic_DNA"/>
</dbReference>
<evidence type="ECO:0000256" key="9">
    <source>
        <dbReference type="ARBA" id="ARBA00023002"/>
    </source>
</evidence>
<dbReference type="SUPFAM" id="SSF50022">
    <property type="entry name" value="ISP domain"/>
    <property type="match status" value="1"/>
</dbReference>
<reference evidence="14 15" key="1">
    <citation type="submission" date="2015-05" db="EMBL/GenBank/DDBJ databases">
        <title>Distinctive expansion of gene families associated with plant cell wall degradation and secondary metabolism in the genomes of grapevine trunk pathogens.</title>
        <authorList>
            <person name="Lawrence D.P."/>
            <person name="Travadon R."/>
            <person name="Rolshausen P.E."/>
            <person name="Baumgartner K."/>
        </authorList>
    </citation>
    <scope>NUCLEOTIDE SEQUENCE [LARGE SCALE GENOMIC DNA]</scope>
    <source>
        <strain evidence="14">DA912</strain>
    </source>
</reference>
<dbReference type="InterPro" id="IPR001663">
    <property type="entry name" value="Rng_hydr_dOase-A"/>
</dbReference>
<evidence type="ECO:0000256" key="5">
    <source>
        <dbReference type="ARBA" id="ARBA00012763"/>
    </source>
</evidence>
<name>A0A0G2FND8_9PEZI</name>
<keyword evidence="14" id="KW-0223">Dioxygenase</keyword>
<evidence type="ECO:0000256" key="4">
    <source>
        <dbReference type="ARBA" id="ARBA00010848"/>
    </source>
</evidence>
<evidence type="ECO:0000256" key="3">
    <source>
        <dbReference type="ARBA" id="ARBA00004866"/>
    </source>
</evidence>
<evidence type="ECO:0000256" key="1">
    <source>
        <dbReference type="ARBA" id="ARBA00001962"/>
    </source>
</evidence>
<dbReference type="PANTHER" id="PTHR43756:SF5">
    <property type="entry name" value="CHOLINE MONOOXYGENASE, CHLOROPLASTIC"/>
    <property type="match status" value="1"/>
</dbReference>
<reference evidence="14 15" key="2">
    <citation type="submission" date="2015-05" db="EMBL/GenBank/DDBJ databases">
        <authorList>
            <person name="Morales-Cruz A."/>
            <person name="Amrine K.C."/>
            <person name="Cantu D."/>
        </authorList>
    </citation>
    <scope>NUCLEOTIDE SEQUENCE [LARGE SCALE GENOMIC DNA]</scope>
    <source>
        <strain evidence="14">DA912</strain>
    </source>
</reference>
<evidence type="ECO:0000256" key="2">
    <source>
        <dbReference type="ARBA" id="ARBA00002149"/>
    </source>
</evidence>
<evidence type="ECO:0000256" key="7">
    <source>
        <dbReference type="ARBA" id="ARBA00022714"/>
    </source>
</evidence>
<evidence type="ECO:0000313" key="14">
    <source>
        <dbReference type="EMBL" id="KKY35566.1"/>
    </source>
</evidence>
<keyword evidence="10" id="KW-0408">Iron</keyword>
<dbReference type="Proteomes" id="UP000034680">
    <property type="component" value="Unassembled WGS sequence"/>
</dbReference>
<keyword evidence="9" id="KW-0560">Oxidoreductase</keyword>
<evidence type="ECO:0000256" key="6">
    <source>
        <dbReference type="ARBA" id="ARBA00014931"/>
    </source>
</evidence>
<dbReference type="CDD" id="cd00680">
    <property type="entry name" value="RHO_alpha_C"/>
    <property type="match status" value="1"/>
</dbReference>
<dbReference type="GO" id="GO:0019285">
    <property type="term" value="P:glycine betaine biosynthetic process from choline"/>
    <property type="evidence" value="ECO:0007669"/>
    <property type="project" value="UniProtKB-UniPathway"/>
</dbReference>
<proteinExistence type="inferred from homology"/>
<dbReference type="GO" id="GO:0005506">
    <property type="term" value="F:iron ion binding"/>
    <property type="evidence" value="ECO:0007669"/>
    <property type="project" value="InterPro"/>
</dbReference>
<dbReference type="GO" id="GO:0051213">
    <property type="term" value="F:dioxygenase activity"/>
    <property type="evidence" value="ECO:0007669"/>
    <property type="project" value="UniProtKB-KW"/>
</dbReference>
<keyword evidence="8" id="KW-0479">Metal-binding</keyword>
<comment type="similarity">
    <text evidence="4">Belongs to the choline monooxygenase family.</text>
</comment>
<dbReference type="SUPFAM" id="SSF55961">
    <property type="entry name" value="Bet v1-like"/>
    <property type="match status" value="1"/>
</dbReference>
<dbReference type="PANTHER" id="PTHR43756">
    <property type="entry name" value="CHOLINE MONOOXYGENASE, CHLOROPLASTIC"/>
    <property type="match status" value="1"/>
</dbReference>